<feature type="transmembrane region" description="Helical" evidence="12">
    <location>
        <begin position="173"/>
        <end position="192"/>
    </location>
</feature>
<evidence type="ECO:0000256" key="10">
    <source>
        <dbReference type="ARBA" id="ARBA00038463"/>
    </source>
</evidence>
<keyword evidence="8" id="KW-0449">Lipoprotein</keyword>
<dbReference type="PANTHER" id="PTHR22883">
    <property type="entry name" value="ZINC FINGER DHHC DOMAIN CONTAINING PROTEIN"/>
    <property type="match status" value="1"/>
</dbReference>
<dbReference type="PROSITE" id="PS50216">
    <property type="entry name" value="DHHC"/>
    <property type="match status" value="1"/>
</dbReference>
<gene>
    <name evidence="14" type="ORF">LAMI_0H16116G</name>
</gene>
<evidence type="ECO:0000256" key="7">
    <source>
        <dbReference type="ARBA" id="ARBA00023139"/>
    </source>
</evidence>
<dbReference type="GO" id="GO:0006612">
    <property type="term" value="P:protein targeting to membrane"/>
    <property type="evidence" value="ECO:0007669"/>
    <property type="project" value="TreeGrafter"/>
</dbReference>
<keyword evidence="2 12" id="KW-0808">Transferase</keyword>
<evidence type="ECO:0000256" key="12">
    <source>
        <dbReference type="RuleBase" id="RU079119"/>
    </source>
</evidence>
<comment type="catalytic activity">
    <reaction evidence="11 12">
        <text>L-cysteinyl-[protein] + hexadecanoyl-CoA = S-hexadecanoyl-L-cysteinyl-[protein] + CoA</text>
        <dbReference type="Rhea" id="RHEA:36683"/>
        <dbReference type="Rhea" id="RHEA-COMP:10131"/>
        <dbReference type="Rhea" id="RHEA-COMP:11032"/>
        <dbReference type="ChEBI" id="CHEBI:29950"/>
        <dbReference type="ChEBI" id="CHEBI:57287"/>
        <dbReference type="ChEBI" id="CHEBI:57379"/>
        <dbReference type="ChEBI" id="CHEBI:74151"/>
        <dbReference type="EC" id="2.3.1.225"/>
    </reaction>
</comment>
<evidence type="ECO:0000256" key="5">
    <source>
        <dbReference type="ARBA" id="ARBA00022989"/>
    </source>
</evidence>
<evidence type="ECO:0000313" key="15">
    <source>
        <dbReference type="Proteomes" id="UP000191024"/>
    </source>
</evidence>
<dbReference type="GO" id="GO:0005789">
    <property type="term" value="C:endoplasmic reticulum membrane"/>
    <property type="evidence" value="ECO:0007669"/>
    <property type="project" value="UniProtKB-SubCell"/>
</dbReference>
<keyword evidence="9 12" id="KW-0012">Acyltransferase</keyword>
<keyword evidence="15" id="KW-1185">Reference proteome</keyword>
<evidence type="ECO:0000256" key="3">
    <source>
        <dbReference type="ARBA" id="ARBA00022692"/>
    </source>
</evidence>
<dbReference type="AlphaFoldDB" id="A0A1G4KJ41"/>
<dbReference type="EC" id="2.3.1.225" evidence="12"/>
<evidence type="ECO:0000256" key="11">
    <source>
        <dbReference type="ARBA" id="ARBA00048048"/>
    </source>
</evidence>
<proteinExistence type="inferred from homology"/>
<evidence type="ECO:0000313" key="14">
    <source>
        <dbReference type="EMBL" id="SCV04436.1"/>
    </source>
</evidence>
<evidence type="ECO:0000256" key="6">
    <source>
        <dbReference type="ARBA" id="ARBA00023136"/>
    </source>
</evidence>
<dbReference type="Pfam" id="PF01529">
    <property type="entry name" value="DHHC"/>
    <property type="match status" value="1"/>
</dbReference>
<dbReference type="OrthoDB" id="9909019at2759"/>
<organism evidence="14 15">
    <name type="scientific">Lachancea mirantina</name>
    <dbReference type="NCBI Taxonomy" id="1230905"/>
    <lineage>
        <taxon>Eukaryota</taxon>
        <taxon>Fungi</taxon>
        <taxon>Dikarya</taxon>
        <taxon>Ascomycota</taxon>
        <taxon>Saccharomycotina</taxon>
        <taxon>Saccharomycetes</taxon>
        <taxon>Saccharomycetales</taxon>
        <taxon>Saccharomycetaceae</taxon>
        <taxon>Lachancea</taxon>
    </lineage>
</organism>
<evidence type="ECO:0000256" key="2">
    <source>
        <dbReference type="ARBA" id="ARBA00022679"/>
    </source>
</evidence>
<keyword evidence="6 12" id="KW-0472">Membrane</keyword>
<keyword evidence="4" id="KW-0256">Endoplasmic reticulum</keyword>
<keyword evidence="5 12" id="KW-1133">Transmembrane helix</keyword>
<accession>A0A1G4KJ41</accession>
<dbReference type="PANTHER" id="PTHR22883:SF489">
    <property type="entry name" value="PALMITOYLTRANSFERASE SWF1"/>
    <property type="match status" value="1"/>
</dbReference>
<dbReference type="GO" id="GO:0019706">
    <property type="term" value="F:protein-cysteine S-palmitoyltransferase activity"/>
    <property type="evidence" value="ECO:0007669"/>
    <property type="project" value="UniProtKB-EC"/>
</dbReference>
<dbReference type="InterPro" id="IPR039859">
    <property type="entry name" value="PFA4/ZDH16/20/ERF2-like"/>
</dbReference>
<feature type="domain" description="Palmitoyltransferase DHHC" evidence="13">
    <location>
        <begin position="128"/>
        <end position="240"/>
    </location>
</feature>
<dbReference type="InterPro" id="IPR001594">
    <property type="entry name" value="Palmitoyltrfase_DHHC"/>
</dbReference>
<comment type="domain">
    <text evidence="12">The DHHC domain is required for palmitoyltransferase activity.</text>
</comment>
<sequence length="319" mass="37166">MQLVIWGLIVSQALLLVFSPLLKYTIPFNWYYRHIYHPLFKDVKRLTWKYWLVPIFYASIYGYCSVLFYVSVLPEIPKQLLDIETYFVVPALLFIPIASGLQCMLVKPASTKSSTTHEAYDYLLFFPDTMCRTCKLQKTARSKHCAICDQCTLVADHHCIWINNCIGKGNYQYFYIFLLSNSVLLSYASVRLSSILLKVYVHELLILDILVGAFAIIVTVFTYMQYALVRDGLTTNEEDKWLLVQDMMRAGKLVVTSEGNYFYRIQDTESQEYVFYSPNLYDHRVYSVGNYRTVKDHTELANIYDKGNFRANLADRIKS</sequence>
<keyword evidence="7" id="KW-0564">Palmitate</keyword>
<feature type="transmembrane region" description="Helical" evidence="12">
    <location>
        <begin position="85"/>
        <end position="106"/>
    </location>
</feature>
<evidence type="ECO:0000256" key="4">
    <source>
        <dbReference type="ARBA" id="ARBA00022824"/>
    </source>
</evidence>
<dbReference type="EMBL" id="LT598468">
    <property type="protein sequence ID" value="SCV04436.1"/>
    <property type="molecule type" value="Genomic_DNA"/>
</dbReference>
<comment type="subcellular location">
    <subcellularLocation>
        <location evidence="1">Endoplasmic reticulum membrane</location>
        <topology evidence="1">Multi-pass membrane protein</topology>
    </subcellularLocation>
</comment>
<comment type="similarity">
    <text evidence="10">Belongs to the DHHC palmitoyltransferase family. SWF1 subfamily.</text>
</comment>
<evidence type="ECO:0000256" key="1">
    <source>
        <dbReference type="ARBA" id="ARBA00004477"/>
    </source>
</evidence>
<dbReference type="STRING" id="1230905.A0A1G4KJ41"/>
<evidence type="ECO:0000259" key="13">
    <source>
        <dbReference type="Pfam" id="PF01529"/>
    </source>
</evidence>
<dbReference type="Proteomes" id="UP000191024">
    <property type="component" value="Chromosome H"/>
</dbReference>
<feature type="transmembrane region" description="Helical" evidence="12">
    <location>
        <begin position="51"/>
        <end position="73"/>
    </location>
</feature>
<keyword evidence="3 12" id="KW-0812">Transmembrane</keyword>
<feature type="transmembrane region" description="Helical" evidence="12">
    <location>
        <begin position="204"/>
        <end position="224"/>
    </location>
</feature>
<dbReference type="GO" id="GO:0005794">
    <property type="term" value="C:Golgi apparatus"/>
    <property type="evidence" value="ECO:0007669"/>
    <property type="project" value="TreeGrafter"/>
</dbReference>
<evidence type="ECO:0000256" key="8">
    <source>
        <dbReference type="ARBA" id="ARBA00023288"/>
    </source>
</evidence>
<protein>
    <recommendedName>
        <fullName evidence="12">Palmitoyltransferase</fullName>
        <ecNumber evidence="12">2.3.1.225</ecNumber>
    </recommendedName>
</protein>
<evidence type="ECO:0000256" key="9">
    <source>
        <dbReference type="ARBA" id="ARBA00023315"/>
    </source>
</evidence>
<reference evidence="15" key="1">
    <citation type="submission" date="2016-03" db="EMBL/GenBank/DDBJ databases">
        <authorList>
            <person name="Devillers H."/>
        </authorList>
    </citation>
    <scope>NUCLEOTIDE SEQUENCE [LARGE SCALE GENOMIC DNA]</scope>
</reference>
<feature type="transmembrane region" description="Helical" evidence="12">
    <location>
        <begin position="6"/>
        <end position="30"/>
    </location>
</feature>
<name>A0A1G4KJ41_9SACH</name>